<reference evidence="8" key="2">
    <citation type="submission" date="2025-09" db="UniProtKB">
        <authorList>
            <consortium name="Ensembl"/>
        </authorList>
    </citation>
    <scope>IDENTIFICATION</scope>
</reference>
<dbReference type="PANTHER" id="PTHR20855">
    <property type="entry name" value="ADIPOR/PROGESTIN RECEPTOR-RELATED"/>
    <property type="match status" value="1"/>
</dbReference>
<evidence type="ECO:0000256" key="7">
    <source>
        <dbReference type="SAM" id="Phobius"/>
    </source>
</evidence>
<dbReference type="InParanoid" id="A0A674DS07"/>
<evidence type="ECO:0000256" key="4">
    <source>
        <dbReference type="ARBA" id="ARBA00022989"/>
    </source>
</evidence>
<keyword evidence="3 7" id="KW-0812">Transmembrane</keyword>
<dbReference type="GO" id="GO:0046872">
    <property type="term" value="F:metal ion binding"/>
    <property type="evidence" value="ECO:0007669"/>
    <property type="project" value="UniProtKB-KW"/>
</dbReference>
<dbReference type="InterPro" id="IPR004254">
    <property type="entry name" value="AdipoR/HlyIII-related"/>
</dbReference>
<evidence type="ECO:0000313" key="8">
    <source>
        <dbReference type="Ensembl" id="ENSSTUP00000098451.1"/>
    </source>
</evidence>
<dbReference type="Ensembl" id="ENSSTUT00000105692.1">
    <property type="protein sequence ID" value="ENSSTUP00000098451.1"/>
    <property type="gene ID" value="ENSSTUG00000044209.1"/>
</dbReference>
<dbReference type="PANTHER" id="PTHR20855:SF138">
    <property type="entry name" value="PROGESTIN AND ADIPOQ RECEPTOR FAMILY MEMBER 4"/>
    <property type="match status" value="1"/>
</dbReference>
<feature type="transmembrane region" description="Helical" evidence="7">
    <location>
        <begin position="131"/>
        <end position="147"/>
    </location>
</feature>
<feature type="transmembrane region" description="Helical" evidence="7">
    <location>
        <begin position="60"/>
        <end position="88"/>
    </location>
</feature>
<keyword evidence="9" id="KW-1185">Reference proteome</keyword>
<keyword evidence="6" id="KW-0479">Metal-binding</keyword>
<reference evidence="8" key="1">
    <citation type="submission" date="2025-08" db="UniProtKB">
        <authorList>
            <consortium name="Ensembl"/>
        </authorList>
    </citation>
    <scope>IDENTIFICATION</scope>
</reference>
<feature type="transmembrane region" description="Helical" evidence="7">
    <location>
        <begin position="168"/>
        <end position="185"/>
    </location>
</feature>
<keyword evidence="5 7" id="KW-0472">Membrane</keyword>
<dbReference type="GO" id="GO:0016020">
    <property type="term" value="C:membrane"/>
    <property type="evidence" value="ECO:0007669"/>
    <property type="project" value="UniProtKB-SubCell"/>
</dbReference>
<dbReference type="GO" id="GO:0038023">
    <property type="term" value="F:signaling receptor activity"/>
    <property type="evidence" value="ECO:0007669"/>
    <property type="project" value="TreeGrafter"/>
</dbReference>
<proteinExistence type="inferred from homology"/>
<feature type="binding site" evidence="6">
    <location>
        <position position="170"/>
    </location>
    <ligand>
        <name>Zn(2+)</name>
        <dbReference type="ChEBI" id="CHEBI:29105"/>
    </ligand>
</feature>
<evidence type="ECO:0000256" key="1">
    <source>
        <dbReference type="ARBA" id="ARBA00004141"/>
    </source>
</evidence>
<organism evidence="8 9">
    <name type="scientific">Salmo trutta</name>
    <name type="common">Brown trout</name>
    <dbReference type="NCBI Taxonomy" id="8032"/>
    <lineage>
        <taxon>Eukaryota</taxon>
        <taxon>Metazoa</taxon>
        <taxon>Chordata</taxon>
        <taxon>Craniata</taxon>
        <taxon>Vertebrata</taxon>
        <taxon>Euteleostomi</taxon>
        <taxon>Actinopterygii</taxon>
        <taxon>Neopterygii</taxon>
        <taxon>Teleostei</taxon>
        <taxon>Protacanthopterygii</taxon>
        <taxon>Salmoniformes</taxon>
        <taxon>Salmonidae</taxon>
        <taxon>Salmoninae</taxon>
        <taxon>Salmo</taxon>
    </lineage>
</organism>
<evidence type="ECO:0000256" key="3">
    <source>
        <dbReference type="ARBA" id="ARBA00022692"/>
    </source>
</evidence>
<evidence type="ECO:0000256" key="2">
    <source>
        <dbReference type="ARBA" id="ARBA00007018"/>
    </source>
</evidence>
<evidence type="ECO:0000256" key="5">
    <source>
        <dbReference type="ARBA" id="ARBA00023136"/>
    </source>
</evidence>
<keyword evidence="6" id="KW-0862">Zinc</keyword>
<evidence type="ECO:0000256" key="6">
    <source>
        <dbReference type="PIRSR" id="PIRSR604254-1"/>
    </source>
</evidence>
<dbReference type="AlphaFoldDB" id="A0A674DS07"/>
<sequence>MACLHGPRLLNLEKTPPHLQFNDLILTGYRPISTFQGCIRSLFYLHNEFGNIYTHGCLPIIYITLMCYPVTCILALLTYSLISAWGILCATTARSNYGRLRAFIWQALFRVFLFLFRWLGDGVGSPASLRLFFTMDMLAIMGGLVNLSRVPERFSPGLFDYWCNSHQIMHVLVICSIIYMHWGMLEDLVWIKTFQCPVLE</sequence>
<dbReference type="Proteomes" id="UP000472277">
    <property type="component" value="Chromosome 2"/>
</dbReference>
<evidence type="ECO:0000313" key="9">
    <source>
        <dbReference type="Proteomes" id="UP000472277"/>
    </source>
</evidence>
<keyword evidence="4 7" id="KW-1133">Transmembrane helix</keyword>
<name>A0A674DS07_SALTR</name>
<protein>
    <submittedName>
        <fullName evidence="8">Progestin and adipoQ receptor family member 4</fullName>
    </submittedName>
</protein>
<feature type="transmembrane region" description="Helical" evidence="7">
    <location>
        <begin position="100"/>
        <end position="119"/>
    </location>
</feature>
<comment type="subcellular location">
    <subcellularLocation>
        <location evidence="1">Membrane</location>
        <topology evidence="1">Multi-pass membrane protein</topology>
    </subcellularLocation>
</comment>
<gene>
    <name evidence="8" type="primary">PAQR4</name>
</gene>
<comment type="similarity">
    <text evidence="2">Belongs to the ADIPOR family.</text>
</comment>
<dbReference type="GeneTree" id="ENSGT00940000157978"/>
<dbReference type="Pfam" id="PF03006">
    <property type="entry name" value="HlyIII"/>
    <property type="match status" value="1"/>
</dbReference>
<accession>A0A674DS07</accession>
<feature type="binding site" evidence="6">
    <location>
        <position position="166"/>
    </location>
    <ligand>
        <name>Zn(2+)</name>
        <dbReference type="ChEBI" id="CHEBI:29105"/>
    </ligand>
</feature>